<feature type="chain" id="PRO_5046192312" evidence="1">
    <location>
        <begin position="22"/>
        <end position="68"/>
    </location>
</feature>
<proteinExistence type="predicted"/>
<protein>
    <submittedName>
        <fullName evidence="2">Uncharacterized protein</fullName>
    </submittedName>
</protein>
<dbReference type="PROSITE" id="PS51257">
    <property type="entry name" value="PROKAR_LIPOPROTEIN"/>
    <property type="match status" value="1"/>
</dbReference>
<gene>
    <name evidence="2" type="ORF">KS407_17995</name>
</gene>
<feature type="signal peptide" evidence="1">
    <location>
        <begin position="1"/>
        <end position="21"/>
    </location>
</feature>
<sequence length="68" mass="7207">MKLWKGIILLGCMLLFLAACSGNDQGNAGDTTPYDPATFEFAMPNTTGEAVSLVPNGKTLYLYFTGVG</sequence>
<keyword evidence="3" id="KW-1185">Reference proteome</keyword>
<evidence type="ECO:0000313" key="2">
    <source>
        <dbReference type="EMBL" id="MBU9723312.1"/>
    </source>
</evidence>
<comment type="caution">
    <text evidence="2">The sequence shown here is derived from an EMBL/GenBank/DDBJ whole genome shotgun (WGS) entry which is preliminary data.</text>
</comment>
<accession>A0ABS6K1J6</accession>
<evidence type="ECO:0000313" key="3">
    <source>
        <dbReference type="Proteomes" id="UP000790580"/>
    </source>
</evidence>
<evidence type="ECO:0000256" key="1">
    <source>
        <dbReference type="SAM" id="SignalP"/>
    </source>
</evidence>
<organism evidence="2 3">
    <name type="scientific">Evansella alkalicola</name>
    <dbReference type="NCBI Taxonomy" id="745819"/>
    <lineage>
        <taxon>Bacteria</taxon>
        <taxon>Bacillati</taxon>
        <taxon>Bacillota</taxon>
        <taxon>Bacilli</taxon>
        <taxon>Bacillales</taxon>
        <taxon>Bacillaceae</taxon>
        <taxon>Evansella</taxon>
    </lineage>
</organism>
<dbReference type="EMBL" id="JAHQCR010000075">
    <property type="protein sequence ID" value="MBU9723312.1"/>
    <property type="molecule type" value="Genomic_DNA"/>
</dbReference>
<keyword evidence="1" id="KW-0732">Signal</keyword>
<dbReference type="RefSeq" id="WP_088074477.1">
    <property type="nucleotide sequence ID" value="NZ_JAHQCR010000075.1"/>
</dbReference>
<dbReference type="Proteomes" id="UP000790580">
    <property type="component" value="Unassembled WGS sequence"/>
</dbReference>
<reference evidence="2 3" key="1">
    <citation type="submission" date="2021-06" db="EMBL/GenBank/DDBJ databases">
        <title>Bacillus sp. RD4P76, an endophyte from a halophyte.</title>
        <authorList>
            <person name="Sun J.-Q."/>
        </authorList>
    </citation>
    <scope>NUCLEOTIDE SEQUENCE [LARGE SCALE GENOMIC DNA]</scope>
    <source>
        <strain evidence="2 3">JCM 17098</strain>
    </source>
</reference>
<name>A0ABS6K1J6_9BACI</name>